<dbReference type="InterPro" id="IPR025340">
    <property type="entry name" value="DUF4246"/>
</dbReference>
<dbReference type="GeneID" id="63857944"/>
<name>A0A8G1RY45_9EURO</name>
<proteinExistence type="predicted"/>
<dbReference type="InterPro" id="IPR049192">
    <property type="entry name" value="DUF4246_C"/>
</dbReference>
<keyword evidence="3" id="KW-1185">Reference proteome</keyword>
<gene>
    <name evidence="2" type="ORF">BO72DRAFT_341046</name>
</gene>
<dbReference type="Proteomes" id="UP000249789">
    <property type="component" value="Unassembled WGS sequence"/>
</dbReference>
<dbReference type="OrthoDB" id="415532at2759"/>
<sequence length="117" mass="13213">FGTTSIREGQLVTWPNTYRTKQEPFGLVDPSQPGNLTLAKLRLIDPHYRICSTRNVPPQQHDWWASAAREAAQLDRRLPPEIVCAVMEHIGHPPISAAEAEIWRGELLGDHERAQKA</sequence>
<organism evidence="2 3">
    <name type="scientific">Aspergillus fijiensis CBS 313.89</name>
    <dbReference type="NCBI Taxonomy" id="1448319"/>
    <lineage>
        <taxon>Eukaryota</taxon>
        <taxon>Fungi</taxon>
        <taxon>Dikarya</taxon>
        <taxon>Ascomycota</taxon>
        <taxon>Pezizomycotina</taxon>
        <taxon>Eurotiomycetes</taxon>
        <taxon>Eurotiomycetidae</taxon>
        <taxon>Eurotiales</taxon>
        <taxon>Aspergillaceae</taxon>
        <taxon>Aspergillus</taxon>
    </lineage>
</organism>
<dbReference type="AlphaFoldDB" id="A0A8G1RY45"/>
<evidence type="ECO:0000313" key="3">
    <source>
        <dbReference type="Proteomes" id="UP000249789"/>
    </source>
</evidence>
<dbReference type="PANTHER" id="PTHR33119:SF1">
    <property type="entry name" value="FE2OG DIOXYGENASE DOMAIN-CONTAINING PROTEIN"/>
    <property type="match status" value="1"/>
</dbReference>
<accession>A0A8G1RY45</accession>
<dbReference type="EMBL" id="KZ824623">
    <property type="protein sequence ID" value="RAK82117.1"/>
    <property type="molecule type" value="Genomic_DNA"/>
</dbReference>
<feature type="non-terminal residue" evidence="2">
    <location>
        <position position="1"/>
    </location>
</feature>
<evidence type="ECO:0000313" key="2">
    <source>
        <dbReference type="EMBL" id="RAK82117.1"/>
    </source>
</evidence>
<feature type="non-terminal residue" evidence="2">
    <location>
        <position position="117"/>
    </location>
</feature>
<dbReference type="VEuPathDB" id="FungiDB:BO72DRAFT_341046"/>
<reference evidence="2 3" key="1">
    <citation type="submission" date="2018-02" db="EMBL/GenBank/DDBJ databases">
        <title>The genomes of Aspergillus section Nigri reveals drivers in fungal speciation.</title>
        <authorList>
            <consortium name="DOE Joint Genome Institute"/>
            <person name="Vesth T.C."/>
            <person name="Nybo J."/>
            <person name="Theobald S."/>
            <person name="Brandl J."/>
            <person name="Frisvad J.C."/>
            <person name="Nielsen K.F."/>
            <person name="Lyhne E.K."/>
            <person name="Kogle M.E."/>
            <person name="Kuo A."/>
            <person name="Riley R."/>
            <person name="Clum A."/>
            <person name="Nolan M."/>
            <person name="Lipzen A."/>
            <person name="Salamov A."/>
            <person name="Henrissat B."/>
            <person name="Wiebenga A."/>
            <person name="De vries R.P."/>
            <person name="Grigoriev I.V."/>
            <person name="Mortensen U.H."/>
            <person name="Andersen M.R."/>
            <person name="Baker S.E."/>
        </authorList>
    </citation>
    <scope>NUCLEOTIDE SEQUENCE [LARGE SCALE GENOMIC DNA]</scope>
    <source>
        <strain evidence="2 3">CBS 313.89</strain>
    </source>
</reference>
<protein>
    <recommendedName>
        <fullName evidence="1">DUF4246 domain-containing protein</fullName>
    </recommendedName>
</protein>
<feature type="domain" description="DUF4246" evidence="1">
    <location>
        <begin position="2"/>
        <end position="66"/>
    </location>
</feature>
<dbReference type="RefSeq" id="XP_040806127.1">
    <property type="nucleotide sequence ID" value="XM_040940611.1"/>
</dbReference>
<dbReference type="Pfam" id="PF14033">
    <property type="entry name" value="DUF4246"/>
    <property type="match status" value="1"/>
</dbReference>
<evidence type="ECO:0000259" key="1">
    <source>
        <dbReference type="Pfam" id="PF14033"/>
    </source>
</evidence>
<dbReference type="PANTHER" id="PTHR33119">
    <property type="entry name" value="IFI3P"/>
    <property type="match status" value="1"/>
</dbReference>